<dbReference type="PANTHER" id="PTHR46797:SF1">
    <property type="entry name" value="METHYLPHOSPHONATE SYNTHASE"/>
    <property type="match status" value="1"/>
</dbReference>
<evidence type="ECO:0000313" key="4">
    <source>
        <dbReference type="Proteomes" id="UP000176850"/>
    </source>
</evidence>
<reference evidence="3 4" key="1">
    <citation type="journal article" date="2016" name="Nat. Commun.">
        <title>Thousands of microbial genomes shed light on interconnected biogeochemical processes in an aquifer system.</title>
        <authorList>
            <person name="Anantharaman K."/>
            <person name="Brown C.T."/>
            <person name="Hug L.A."/>
            <person name="Sharon I."/>
            <person name="Castelle C.J."/>
            <person name="Probst A.J."/>
            <person name="Thomas B.C."/>
            <person name="Singh A."/>
            <person name="Wilkins M.J."/>
            <person name="Karaoz U."/>
            <person name="Brodie E.L."/>
            <person name="Williams K.H."/>
            <person name="Hubbard S.S."/>
            <person name="Banfield J.F."/>
        </authorList>
    </citation>
    <scope>NUCLEOTIDE SEQUENCE [LARGE SCALE GENOMIC DNA]</scope>
</reference>
<dbReference type="Proteomes" id="UP000176850">
    <property type="component" value="Unassembled WGS sequence"/>
</dbReference>
<evidence type="ECO:0000313" key="3">
    <source>
        <dbReference type="EMBL" id="OGK19006.1"/>
    </source>
</evidence>
<feature type="domain" description="HTH cro/C1-type" evidence="2">
    <location>
        <begin position="13"/>
        <end position="67"/>
    </location>
</feature>
<dbReference type="Pfam" id="PF01381">
    <property type="entry name" value="HTH_3"/>
    <property type="match status" value="1"/>
</dbReference>
<keyword evidence="1" id="KW-0238">DNA-binding</keyword>
<proteinExistence type="predicted"/>
<comment type="caution">
    <text evidence="3">The sequence shown here is derived from an EMBL/GenBank/DDBJ whole genome shotgun (WGS) entry which is preliminary data.</text>
</comment>
<name>A0A1F7GJY8_9BACT</name>
<sequence>MITENDRRLARHIQKLRKQTGMTQEELAEKVRLSTKYIQFIETAHRIPSLKALYRLATALNIKVSELFPF</sequence>
<dbReference type="SUPFAM" id="SSF47413">
    <property type="entry name" value="lambda repressor-like DNA-binding domains"/>
    <property type="match status" value="1"/>
</dbReference>
<dbReference type="InterPro" id="IPR001387">
    <property type="entry name" value="Cro/C1-type_HTH"/>
</dbReference>
<dbReference type="CDD" id="cd00093">
    <property type="entry name" value="HTH_XRE"/>
    <property type="match status" value="1"/>
</dbReference>
<evidence type="ECO:0000259" key="2">
    <source>
        <dbReference type="PROSITE" id="PS50943"/>
    </source>
</evidence>
<organism evidence="3 4">
    <name type="scientific">Candidatus Roizmanbacteria bacterium RIFCSPHIGHO2_01_FULL_39_24</name>
    <dbReference type="NCBI Taxonomy" id="1802032"/>
    <lineage>
        <taxon>Bacteria</taxon>
        <taxon>Candidatus Roizmaniibacteriota</taxon>
    </lineage>
</organism>
<dbReference type="AlphaFoldDB" id="A0A1F7GJY8"/>
<dbReference type="GO" id="GO:0003677">
    <property type="term" value="F:DNA binding"/>
    <property type="evidence" value="ECO:0007669"/>
    <property type="project" value="UniProtKB-KW"/>
</dbReference>
<accession>A0A1F7GJY8</accession>
<dbReference type="EMBL" id="MFZH01000020">
    <property type="protein sequence ID" value="OGK19006.1"/>
    <property type="molecule type" value="Genomic_DNA"/>
</dbReference>
<dbReference type="PROSITE" id="PS50943">
    <property type="entry name" value="HTH_CROC1"/>
    <property type="match status" value="1"/>
</dbReference>
<dbReference type="InterPro" id="IPR050807">
    <property type="entry name" value="TransReg_Diox_bact_type"/>
</dbReference>
<dbReference type="Gene3D" id="1.10.260.40">
    <property type="entry name" value="lambda repressor-like DNA-binding domains"/>
    <property type="match status" value="1"/>
</dbReference>
<dbReference type="GO" id="GO:0003700">
    <property type="term" value="F:DNA-binding transcription factor activity"/>
    <property type="evidence" value="ECO:0007669"/>
    <property type="project" value="TreeGrafter"/>
</dbReference>
<dbReference type="SMART" id="SM00530">
    <property type="entry name" value="HTH_XRE"/>
    <property type="match status" value="1"/>
</dbReference>
<gene>
    <name evidence="3" type="ORF">A2799_04280</name>
</gene>
<dbReference type="InterPro" id="IPR010982">
    <property type="entry name" value="Lambda_DNA-bd_dom_sf"/>
</dbReference>
<dbReference type="PANTHER" id="PTHR46797">
    <property type="entry name" value="HTH-TYPE TRANSCRIPTIONAL REGULATOR"/>
    <property type="match status" value="1"/>
</dbReference>
<evidence type="ECO:0000256" key="1">
    <source>
        <dbReference type="ARBA" id="ARBA00023125"/>
    </source>
</evidence>
<protein>
    <recommendedName>
        <fullName evidence="2">HTH cro/C1-type domain-containing protein</fullName>
    </recommendedName>
</protein>
<dbReference type="GO" id="GO:0005829">
    <property type="term" value="C:cytosol"/>
    <property type="evidence" value="ECO:0007669"/>
    <property type="project" value="TreeGrafter"/>
</dbReference>